<dbReference type="Pfam" id="PF00899">
    <property type="entry name" value="ThiF"/>
    <property type="match status" value="1"/>
</dbReference>
<dbReference type="GO" id="GO:0016779">
    <property type="term" value="F:nucleotidyltransferase activity"/>
    <property type="evidence" value="ECO:0007669"/>
    <property type="project" value="UniProtKB-KW"/>
</dbReference>
<accession>A0A6G8S1Q8</accession>
<dbReference type="SUPFAM" id="SSF69572">
    <property type="entry name" value="Activating enzymes of the ubiquitin-like proteins"/>
    <property type="match status" value="1"/>
</dbReference>
<reference evidence="2 3" key="1">
    <citation type="submission" date="2020-03" db="EMBL/GenBank/DDBJ databases">
        <authorList>
            <person name="Zhu W."/>
        </authorList>
    </citation>
    <scope>NUCLEOTIDE SEQUENCE [LARGE SCALE GENOMIC DNA]</scope>
    <source>
        <strain evidence="2 3">185</strain>
    </source>
</reference>
<dbReference type="Proteomes" id="UP000501939">
    <property type="component" value="Chromosome"/>
</dbReference>
<dbReference type="CDD" id="cd01483">
    <property type="entry name" value="E1_enzyme_family"/>
    <property type="match status" value="1"/>
</dbReference>
<dbReference type="GO" id="GO:0061504">
    <property type="term" value="P:cyclic threonylcarbamoyladenosine biosynthetic process"/>
    <property type="evidence" value="ECO:0007669"/>
    <property type="project" value="TreeGrafter"/>
</dbReference>
<dbReference type="EMBL" id="CP049916">
    <property type="protein sequence ID" value="QIO08142.1"/>
    <property type="molecule type" value="Genomic_DNA"/>
</dbReference>
<name>A0A6G8S1Q8_9GAMM</name>
<dbReference type="GO" id="GO:0061503">
    <property type="term" value="F:tRNA threonylcarbamoyladenosine dehydratase"/>
    <property type="evidence" value="ECO:0007669"/>
    <property type="project" value="TreeGrafter"/>
</dbReference>
<dbReference type="AlphaFoldDB" id="A0A6G8S1Q8"/>
<keyword evidence="2" id="KW-0808">Transferase</keyword>
<evidence type="ECO:0000259" key="1">
    <source>
        <dbReference type="Pfam" id="PF00899"/>
    </source>
</evidence>
<dbReference type="Gene3D" id="3.40.50.720">
    <property type="entry name" value="NAD(P)-binding Rossmann-like Domain"/>
    <property type="match status" value="1"/>
</dbReference>
<organism evidence="2 3">
    <name type="scientific">Acinetobacter lanii</name>
    <dbReference type="NCBI Taxonomy" id="2715163"/>
    <lineage>
        <taxon>Bacteria</taxon>
        <taxon>Pseudomonadati</taxon>
        <taxon>Pseudomonadota</taxon>
        <taxon>Gammaproteobacteria</taxon>
        <taxon>Moraxellales</taxon>
        <taxon>Moraxellaceae</taxon>
        <taxon>Acinetobacter</taxon>
    </lineage>
</organism>
<dbReference type="InterPro" id="IPR035985">
    <property type="entry name" value="Ubiquitin-activating_enz"/>
</dbReference>
<sequence>MNYQLIIQHLQSCGYSVSAANVLARDTIEVNVTIGSYTITLIHFEVDEITSMPSFYLKDPQQFPRLAHTLSFNDYNLASICVNVTDSVSVNYEVPTLAFEDSLKKHIELLTKCLTDPAENKKELLREFLASWYSLNNTKFNDVLCLVDSPEFCKLKVYAPEGKYGLKSSVLVHPENYDLATKEPFFKIQVAQRKKSPDLGCILPLPCITSIPWNVSDLPKWFLEHFELLDANTKKKFVTTFAQTRKNIFWVIFNIDTSSGKSWFGLKFQYKKSKVNKTFPLKLESFTEWNIEACSIKLFDKSSLIPRGGAFCDLQDKHVLLVGCGSVGGYIADQLASCGLGNLTLVDSDTLSIENIYRHYLPIEYLHQYKTIGLQFRITTKYPWVNVIPADGCLLELRNDSIINRYDLIIIAIGSPTKERIFHDYCIKNEVETAIINTWTEGYGVGGHAVLDIPKQKGCLRCAYVDNENLCRGLVSNLNFLKPNQDLTRNLSGCGNAFLPYSNLSAIQTASITTDLALNFLQGKVKESSKVSWKGSNLDALNENLELTDRYSSFSKSLLFTPLLNPECDICNE</sequence>
<dbReference type="RefSeq" id="WP_166322607.1">
    <property type="nucleotide sequence ID" value="NZ_CP049916.1"/>
</dbReference>
<keyword evidence="3" id="KW-1185">Reference proteome</keyword>
<dbReference type="InterPro" id="IPR045886">
    <property type="entry name" value="ThiF/MoeB/HesA"/>
</dbReference>
<proteinExistence type="predicted"/>
<gene>
    <name evidence="2" type="ORF">G8D99_03285</name>
</gene>
<feature type="domain" description="THIF-type NAD/FAD binding fold" evidence="1">
    <location>
        <begin position="313"/>
        <end position="467"/>
    </location>
</feature>
<dbReference type="KEGG" id="alj:G8D99_03285"/>
<dbReference type="PANTHER" id="PTHR43267">
    <property type="entry name" value="TRNA THREONYLCARBAMOYLADENOSINE DEHYDRATASE"/>
    <property type="match status" value="1"/>
</dbReference>
<dbReference type="GO" id="GO:0008641">
    <property type="term" value="F:ubiquitin-like modifier activating enzyme activity"/>
    <property type="evidence" value="ECO:0007669"/>
    <property type="project" value="InterPro"/>
</dbReference>
<protein>
    <submittedName>
        <fullName evidence="2">ThiF family adenylyltransferase</fullName>
    </submittedName>
</protein>
<keyword evidence="2" id="KW-0548">Nucleotidyltransferase</keyword>
<evidence type="ECO:0000313" key="3">
    <source>
        <dbReference type="Proteomes" id="UP000501939"/>
    </source>
</evidence>
<evidence type="ECO:0000313" key="2">
    <source>
        <dbReference type="EMBL" id="QIO08142.1"/>
    </source>
</evidence>
<dbReference type="PANTHER" id="PTHR43267:SF1">
    <property type="entry name" value="TRNA THREONYLCARBAMOYLADENOSINE DEHYDRATASE"/>
    <property type="match status" value="1"/>
</dbReference>
<dbReference type="InterPro" id="IPR000594">
    <property type="entry name" value="ThiF_NAD_FAD-bd"/>
</dbReference>